<dbReference type="GO" id="GO:0008374">
    <property type="term" value="F:O-acyltransferase activity"/>
    <property type="evidence" value="ECO:0007669"/>
    <property type="project" value="InterPro"/>
</dbReference>
<dbReference type="Pfam" id="PF02450">
    <property type="entry name" value="LCAT"/>
    <property type="match status" value="1"/>
</dbReference>
<dbReference type="Gene3D" id="3.40.50.1820">
    <property type="entry name" value="alpha/beta hydrolase"/>
    <property type="match status" value="1"/>
</dbReference>
<dbReference type="InterPro" id="IPR003386">
    <property type="entry name" value="LACT/PDAT_acylTrfase"/>
</dbReference>
<dbReference type="AlphaFoldDB" id="A0AAV2RJ84"/>
<gene>
    <name evidence="1" type="ORF">MNOR_LOCUS25847</name>
</gene>
<dbReference type="GO" id="GO:0006629">
    <property type="term" value="P:lipid metabolic process"/>
    <property type="evidence" value="ECO:0007669"/>
    <property type="project" value="InterPro"/>
</dbReference>
<keyword evidence="2" id="KW-1185">Reference proteome</keyword>
<accession>A0AAV2RJ84</accession>
<evidence type="ECO:0000313" key="2">
    <source>
        <dbReference type="Proteomes" id="UP001497623"/>
    </source>
</evidence>
<sequence>MYLDTKDFLVNVPAPGVEIHCLHGLGVQTVERMNFAAGKFPDSPTVIYGDGDGTVNKPSAQRCLQWNNTQKHRVYHETFKGVDHMAILRNEEPVNYIVNVIKKITAENQWELDMIKGLKKLTNGEDNKLQARIKEGTETKNDRNLEKNIEKFVVEVEERMHKNDFRLGKRFRKEVEEIEKKMENEYETIAVNVL</sequence>
<dbReference type="InterPro" id="IPR029058">
    <property type="entry name" value="AB_hydrolase_fold"/>
</dbReference>
<reference evidence="1 2" key="1">
    <citation type="submission" date="2024-05" db="EMBL/GenBank/DDBJ databases">
        <authorList>
            <person name="Wallberg A."/>
        </authorList>
    </citation>
    <scope>NUCLEOTIDE SEQUENCE [LARGE SCALE GENOMIC DNA]</scope>
</reference>
<protein>
    <submittedName>
        <fullName evidence="1">Uncharacterized protein</fullName>
    </submittedName>
</protein>
<dbReference type="SUPFAM" id="SSF53474">
    <property type="entry name" value="alpha/beta-Hydrolases"/>
    <property type="match status" value="1"/>
</dbReference>
<name>A0AAV2RJ84_MEGNR</name>
<dbReference type="PANTHER" id="PTHR11440">
    <property type="entry name" value="LECITHIN-CHOLESTEROL ACYLTRANSFERASE-RELATED"/>
    <property type="match status" value="1"/>
</dbReference>
<proteinExistence type="predicted"/>
<dbReference type="EMBL" id="CAXKWB010025106">
    <property type="protein sequence ID" value="CAL4127353.1"/>
    <property type="molecule type" value="Genomic_DNA"/>
</dbReference>
<comment type="caution">
    <text evidence="1">The sequence shown here is derived from an EMBL/GenBank/DDBJ whole genome shotgun (WGS) entry which is preliminary data.</text>
</comment>
<evidence type="ECO:0000313" key="1">
    <source>
        <dbReference type="EMBL" id="CAL4127353.1"/>
    </source>
</evidence>
<organism evidence="1 2">
    <name type="scientific">Meganyctiphanes norvegica</name>
    <name type="common">Northern krill</name>
    <name type="synonym">Thysanopoda norvegica</name>
    <dbReference type="NCBI Taxonomy" id="48144"/>
    <lineage>
        <taxon>Eukaryota</taxon>
        <taxon>Metazoa</taxon>
        <taxon>Ecdysozoa</taxon>
        <taxon>Arthropoda</taxon>
        <taxon>Crustacea</taxon>
        <taxon>Multicrustacea</taxon>
        <taxon>Malacostraca</taxon>
        <taxon>Eumalacostraca</taxon>
        <taxon>Eucarida</taxon>
        <taxon>Euphausiacea</taxon>
        <taxon>Euphausiidae</taxon>
        <taxon>Meganyctiphanes</taxon>
    </lineage>
</organism>
<dbReference type="Proteomes" id="UP001497623">
    <property type="component" value="Unassembled WGS sequence"/>
</dbReference>